<feature type="transmembrane region" description="Helical" evidence="5">
    <location>
        <begin position="459"/>
        <end position="476"/>
    </location>
</feature>
<evidence type="ECO:0000256" key="1">
    <source>
        <dbReference type="ARBA" id="ARBA00006739"/>
    </source>
</evidence>
<accession>A0ABU2NAX5</accession>
<dbReference type="PANTHER" id="PTHR43630">
    <property type="entry name" value="POLY-BETA-1,6-N-ACETYL-D-GLUCOSAMINE SYNTHASE"/>
    <property type="match status" value="1"/>
</dbReference>
<evidence type="ECO:0000256" key="3">
    <source>
        <dbReference type="ARBA" id="ARBA00022679"/>
    </source>
</evidence>
<evidence type="ECO:0000256" key="5">
    <source>
        <dbReference type="SAM" id="Phobius"/>
    </source>
</evidence>
<dbReference type="RefSeq" id="WP_311557260.1">
    <property type="nucleotide sequence ID" value="NZ_JAVREJ010000011.1"/>
</dbReference>
<dbReference type="GO" id="GO:0016757">
    <property type="term" value="F:glycosyltransferase activity"/>
    <property type="evidence" value="ECO:0007669"/>
    <property type="project" value="UniProtKB-KW"/>
</dbReference>
<comment type="similarity">
    <text evidence="1">Belongs to the glycosyltransferase 2 family.</text>
</comment>
<dbReference type="Pfam" id="PF13641">
    <property type="entry name" value="Glyco_tranf_2_3"/>
    <property type="match status" value="1"/>
</dbReference>
<evidence type="ECO:0000256" key="2">
    <source>
        <dbReference type="ARBA" id="ARBA00022676"/>
    </source>
</evidence>
<gene>
    <name evidence="6" type="ORF">RM445_16380</name>
</gene>
<name>A0ABU2NAX5_9PSEU</name>
<keyword evidence="2 6" id="KW-0328">Glycosyltransferase</keyword>
<dbReference type="SUPFAM" id="SSF53448">
    <property type="entry name" value="Nucleotide-diphospho-sugar transferases"/>
    <property type="match status" value="1"/>
</dbReference>
<evidence type="ECO:0000313" key="6">
    <source>
        <dbReference type="EMBL" id="MDT0351108.1"/>
    </source>
</evidence>
<keyword evidence="5" id="KW-0472">Membrane</keyword>
<dbReference type="PANTHER" id="PTHR43630:SF1">
    <property type="entry name" value="POLY-BETA-1,6-N-ACETYL-D-GLUCOSAMINE SYNTHASE"/>
    <property type="match status" value="1"/>
</dbReference>
<sequence length="562" mass="60891">MERSFNSRSKILALARLVGPFRVPALVLGFALLCLLSALPGEGITSASVGPSQSAPVVPTGPAANAAEPGAPVAVEAAPIPAAEDLTGWSGGLLPRAEGVQGAPAADELADDSTSIQASPGEGMSVGQLVLSAVLVVVSLALTVVAGTTLWWMLHAWRTPSALIATGFTQRNAGRHRSFSLLLPARHEQEVLGDTLDSLAALDHPDYEVIAIIGHDDPETEDVARAAERRHPDRIRVVIDHNVPKNKPKALNTALPECRGEITGVFDAEDEVHPGLLRLVEARFEEADADVVQAGVQLMNVQSSWWSLRNCLEYYFWFRSRLHFHAEQRFIPLGGNTVFTKTELLRDHGGWDPECLAEDCEIGVRLSASGARVAVAYDPQAVTREETPDTVKSLVKQRTRWDQGFLQVLRKGEWRRLPSRRQRWLARYTLAMPFLQAATGLLLPVSLAAMLFVKVPVPVTLLTFLPLTPTIVTLAVEAAGLDEFGRAFGVRVRFRDVLRLILGTFPYQVLLAFAALRSVWREARGQGGWEKTSHSNVHRSAATTAPATPAAAMTTATTEVAA</sequence>
<dbReference type="InterPro" id="IPR029044">
    <property type="entry name" value="Nucleotide-diphossugar_trans"/>
</dbReference>
<keyword evidence="3 6" id="KW-0808">Transferase</keyword>
<feature type="compositionally biased region" description="Low complexity" evidence="4">
    <location>
        <begin position="541"/>
        <end position="562"/>
    </location>
</feature>
<feature type="region of interest" description="Disordered" evidence="4">
    <location>
        <begin position="528"/>
        <end position="562"/>
    </location>
</feature>
<keyword evidence="5" id="KW-0812">Transmembrane</keyword>
<feature type="transmembrane region" description="Helical" evidence="5">
    <location>
        <begin position="129"/>
        <end position="154"/>
    </location>
</feature>
<dbReference type="Gene3D" id="3.90.550.10">
    <property type="entry name" value="Spore Coat Polysaccharide Biosynthesis Protein SpsA, Chain A"/>
    <property type="match status" value="1"/>
</dbReference>
<evidence type="ECO:0000256" key="4">
    <source>
        <dbReference type="SAM" id="MobiDB-lite"/>
    </source>
</evidence>
<protein>
    <submittedName>
        <fullName evidence="6">Glycosyltransferase</fullName>
        <ecNumber evidence="6">2.4.-.-</ecNumber>
    </submittedName>
</protein>
<evidence type="ECO:0000313" key="7">
    <source>
        <dbReference type="Proteomes" id="UP001183202"/>
    </source>
</evidence>
<keyword evidence="5" id="KW-1133">Transmembrane helix</keyword>
<proteinExistence type="inferred from homology"/>
<dbReference type="Proteomes" id="UP001183202">
    <property type="component" value="Unassembled WGS sequence"/>
</dbReference>
<feature type="transmembrane region" description="Helical" evidence="5">
    <location>
        <begin position="497"/>
        <end position="516"/>
    </location>
</feature>
<feature type="transmembrane region" description="Helical" evidence="5">
    <location>
        <begin position="425"/>
        <end position="453"/>
    </location>
</feature>
<dbReference type="EC" id="2.4.-.-" evidence="6"/>
<reference evidence="7" key="1">
    <citation type="submission" date="2023-07" db="EMBL/GenBank/DDBJ databases">
        <title>30 novel species of actinomycetes from the DSMZ collection.</title>
        <authorList>
            <person name="Nouioui I."/>
        </authorList>
    </citation>
    <scope>NUCLEOTIDE SEQUENCE [LARGE SCALE GENOMIC DNA]</scope>
    <source>
        <strain evidence="7">DSM 45834</strain>
    </source>
</reference>
<comment type="caution">
    <text evidence="6">The sequence shown here is derived from an EMBL/GenBank/DDBJ whole genome shotgun (WGS) entry which is preliminary data.</text>
</comment>
<keyword evidence="7" id="KW-1185">Reference proteome</keyword>
<dbReference type="EMBL" id="JAVREJ010000011">
    <property type="protein sequence ID" value="MDT0351108.1"/>
    <property type="molecule type" value="Genomic_DNA"/>
</dbReference>
<organism evidence="6 7">
    <name type="scientific">Pseudonocardia charpentierae</name>
    <dbReference type="NCBI Taxonomy" id="3075545"/>
    <lineage>
        <taxon>Bacteria</taxon>
        <taxon>Bacillati</taxon>
        <taxon>Actinomycetota</taxon>
        <taxon>Actinomycetes</taxon>
        <taxon>Pseudonocardiales</taxon>
        <taxon>Pseudonocardiaceae</taxon>
        <taxon>Pseudonocardia</taxon>
    </lineage>
</organism>